<dbReference type="EMBL" id="WIXE01008312">
    <property type="protein sequence ID" value="KAK5979504.1"/>
    <property type="molecule type" value="Genomic_DNA"/>
</dbReference>
<evidence type="ECO:0000259" key="2">
    <source>
        <dbReference type="Pfam" id="PF03712"/>
    </source>
</evidence>
<dbReference type="GO" id="GO:0005507">
    <property type="term" value="F:copper ion binding"/>
    <property type="evidence" value="ECO:0007669"/>
    <property type="project" value="TreeGrafter"/>
</dbReference>
<dbReference type="GO" id="GO:0042421">
    <property type="term" value="P:norepinephrine biosynthetic process"/>
    <property type="evidence" value="ECO:0007669"/>
    <property type="project" value="TreeGrafter"/>
</dbReference>
<evidence type="ECO:0000313" key="4">
    <source>
        <dbReference type="Proteomes" id="UP001331761"/>
    </source>
</evidence>
<comment type="cofactor">
    <cofactor evidence="1">
        <name>Cu(2+)</name>
        <dbReference type="ChEBI" id="CHEBI:29036"/>
    </cofactor>
</comment>
<comment type="caution">
    <text evidence="3">The sequence shown here is derived from an EMBL/GenBank/DDBJ whole genome shotgun (WGS) entry which is preliminary data.</text>
</comment>
<dbReference type="PANTHER" id="PTHR10157">
    <property type="entry name" value="DOPAMINE BETA HYDROXYLASE RELATED"/>
    <property type="match status" value="1"/>
</dbReference>
<dbReference type="Proteomes" id="UP001331761">
    <property type="component" value="Unassembled WGS sequence"/>
</dbReference>
<evidence type="ECO:0000256" key="1">
    <source>
        <dbReference type="ARBA" id="ARBA00001973"/>
    </source>
</evidence>
<dbReference type="GO" id="GO:0030667">
    <property type="term" value="C:secretory granule membrane"/>
    <property type="evidence" value="ECO:0007669"/>
    <property type="project" value="TreeGrafter"/>
</dbReference>
<dbReference type="InterPro" id="IPR024548">
    <property type="entry name" value="Cu2_monoox_C"/>
</dbReference>
<dbReference type="GO" id="GO:0006589">
    <property type="term" value="P:octopamine biosynthetic process"/>
    <property type="evidence" value="ECO:0007669"/>
    <property type="project" value="TreeGrafter"/>
</dbReference>
<feature type="domain" description="Copper type II ascorbate-dependent monooxygenase C-terminal" evidence="2">
    <location>
        <begin position="1"/>
        <end position="30"/>
    </location>
</feature>
<sequence>MCVNYLYYFPASEVEVCKSAVDNATLHNYFENMHGIRRNLPIHQKFARIDWNEANVLSLRELYSSAPLNMHCYRRNGELFPDHPLNWTAVPQPRVFTAPLTKNRDGLECAALND</sequence>
<dbReference type="GO" id="GO:0005615">
    <property type="term" value="C:extracellular space"/>
    <property type="evidence" value="ECO:0007669"/>
    <property type="project" value="TreeGrafter"/>
</dbReference>
<organism evidence="3 4">
    <name type="scientific">Trichostrongylus colubriformis</name>
    <name type="common">Black scour worm</name>
    <dbReference type="NCBI Taxonomy" id="6319"/>
    <lineage>
        <taxon>Eukaryota</taxon>
        <taxon>Metazoa</taxon>
        <taxon>Ecdysozoa</taxon>
        <taxon>Nematoda</taxon>
        <taxon>Chromadorea</taxon>
        <taxon>Rhabditida</taxon>
        <taxon>Rhabditina</taxon>
        <taxon>Rhabditomorpha</taxon>
        <taxon>Strongyloidea</taxon>
        <taxon>Trichostrongylidae</taxon>
        <taxon>Trichostrongylus</taxon>
    </lineage>
</organism>
<gene>
    <name evidence="3" type="ORF">GCK32_011837</name>
</gene>
<dbReference type="InterPro" id="IPR000945">
    <property type="entry name" value="DBH-like"/>
</dbReference>
<dbReference type="GO" id="GO:0004500">
    <property type="term" value="F:dopamine beta-monooxygenase activity"/>
    <property type="evidence" value="ECO:0007669"/>
    <property type="project" value="InterPro"/>
</dbReference>
<protein>
    <recommendedName>
        <fullName evidence="2">Copper type II ascorbate-dependent monooxygenase C-terminal domain-containing protein</fullName>
    </recommendedName>
</protein>
<name>A0AAN8J2C7_TRICO</name>
<dbReference type="Pfam" id="PF03712">
    <property type="entry name" value="Cu2_monoox_C"/>
    <property type="match status" value="1"/>
</dbReference>
<proteinExistence type="predicted"/>
<reference evidence="3 4" key="1">
    <citation type="submission" date="2019-10" db="EMBL/GenBank/DDBJ databases">
        <title>Assembly and Annotation for the nematode Trichostrongylus colubriformis.</title>
        <authorList>
            <person name="Martin J."/>
        </authorList>
    </citation>
    <scope>NUCLEOTIDE SEQUENCE [LARGE SCALE GENOMIC DNA]</scope>
    <source>
        <strain evidence="3">G859</strain>
        <tissue evidence="3">Whole worm</tissue>
    </source>
</reference>
<dbReference type="AlphaFoldDB" id="A0AAN8J2C7"/>
<keyword evidence="4" id="KW-1185">Reference proteome</keyword>
<dbReference type="GO" id="GO:0042420">
    <property type="term" value="P:dopamine catabolic process"/>
    <property type="evidence" value="ECO:0007669"/>
    <property type="project" value="TreeGrafter"/>
</dbReference>
<accession>A0AAN8J2C7</accession>
<evidence type="ECO:0000313" key="3">
    <source>
        <dbReference type="EMBL" id="KAK5979504.1"/>
    </source>
</evidence>
<dbReference type="PANTHER" id="PTHR10157:SF29">
    <property type="entry name" value="DOPAMINE BETA-HYDROXYLASE"/>
    <property type="match status" value="1"/>
</dbReference>